<evidence type="ECO:0000313" key="3">
    <source>
        <dbReference type="Proteomes" id="UP000566819"/>
    </source>
</evidence>
<keyword evidence="3" id="KW-1185">Reference proteome</keyword>
<dbReference type="AlphaFoldDB" id="A0A8H4VLN1"/>
<evidence type="ECO:0000256" key="1">
    <source>
        <dbReference type="SAM" id="MobiDB-lite"/>
    </source>
</evidence>
<dbReference type="EMBL" id="JAAMPI010002507">
    <property type="protein sequence ID" value="KAF4612600.1"/>
    <property type="molecule type" value="Genomic_DNA"/>
</dbReference>
<accession>A0A8H4VLN1</accession>
<name>A0A8H4VLN1_9HELO</name>
<reference evidence="2 3" key="1">
    <citation type="submission" date="2020-03" db="EMBL/GenBank/DDBJ databases">
        <title>Draft Genome Sequence of Cudoniella acicularis.</title>
        <authorList>
            <person name="Buettner E."/>
            <person name="Kellner H."/>
        </authorList>
    </citation>
    <scope>NUCLEOTIDE SEQUENCE [LARGE SCALE GENOMIC DNA]</scope>
    <source>
        <strain evidence="2 3">DSM 108380</strain>
    </source>
</reference>
<dbReference type="Proteomes" id="UP000566819">
    <property type="component" value="Unassembled WGS sequence"/>
</dbReference>
<evidence type="ECO:0000313" key="2">
    <source>
        <dbReference type="EMBL" id="KAF4612600.1"/>
    </source>
</evidence>
<sequence>MTPVLAEGLTSLYNLVKQDAYTLDETSKQRLQKFANAAQISFAECALLWDQIRFLSSINNEAKVRRSTKSVVLGKAKVMSYEDIEEARAKRAAKEEATAGKGKCGRKRKSSAGEAGAPESAKAKVARMGEAQVAEDEIAARGMENRCSVLQLGWI</sequence>
<protein>
    <submittedName>
        <fullName evidence="2">Uncharacterized protein</fullName>
    </submittedName>
</protein>
<dbReference type="OrthoDB" id="5420958at2759"/>
<comment type="caution">
    <text evidence="2">The sequence shown here is derived from an EMBL/GenBank/DDBJ whole genome shotgun (WGS) entry which is preliminary data.</text>
</comment>
<proteinExistence type="predicted"/>
<organism evidence="2 3">
    <name type="scientific">Cudoniella acicularis</name>
    <dbReference type="NCBI Taxonomy" id="354080"/>
    <lineage>
        <taxon>Eukaryota</taxon>
        <taxon>Fungi</taxon>
        <taxon>Dikarya</taxon>
        <taxon>Ascomycota</taxon>
        <taxon>Pezizomycotina</taxon>
        <taxon>Leotiomycetes</taxon>
        <taxon>Helotiales</taxon>
        <taxon>Tricladiaceae</taxon>
        <taxon>Cudoniella</taxon>
    </lineage>
</organism>
<feature type="region of interest" description="Disordered" evidence="1">
    <location>
        <begin position="91"/>
        <end position="128"/>
    </location>
</feature>
<gene>
    <name evidence="2" type="ORF">G7Y89_g15579</name>
</gene>